<evidence type="ECO:0000313" key="1">
    <source>
        <dbReference type="EMBL" id="AIT06292.1"/>
    </source>
</evidence>
<dbReference type="eggNOG" id="COG4423">
    <property type="taxonomic scope" value="Bacteria"/>
</dbReference>
<keyword evidence="2" id="KW-1185">Reference proteome</keyword>
<dbReference type="RefSeq" id="WP_038661518.1">
    <property type="nucleotide sequence ID" value="NZ_CP009571.1"/>
</dbReference>
<dbReference type="HOGENOM" id="CLU_2525850_0_0_5"/>
<evidence type="ECO:0000313" key="2">
    <source>
        <dbReference type="Proteomes" id="UP000033200"/>
    </source>
</evidence>
<name>A0A097EFE3_9SPHN</name>
<dbReference type="EMBL" id="CP009571">
    <property type="protein sequence ID" value="AIT06292.1"/>
    <property type="molecule type" value="Genomic_DNA"/>
</dbReference>
<reference evidence="1 2" key="1">
    <citation type="submission" date="2014-09" db="EMBL/GenBank/DDBJ databases">
        <title>Using Illumina technology Improving SMRT sequencing Genome Assembly by RASTools.</title>
        <authorList>
            <person name="Zhou Y."/>
            <person name="Ma T."/>
            <person name="Liu T."/>
        </authorList>
    </citation>
    <scope>NUCLEOTIDE SEQUENCE [LARGE SCALE GENOMIC DNA]</scope>
    <source>
        <strain evidence="1 2">ATCC 55669</strain>
    </source>
</reference>
<dbReference type="Proteomes" id="UP000033200">
    <property type="component" value="Chromosome"/>
</dbReference>
<dbReference type="AlphaFoldDB" id="A0A097EFE3"/>
<accession>A0A097EFE3</accession>
<dbReference type="STRING" id="1549858.MC45_07750"/>
<dbReference type="KEGG" id="stax:MC45_07750"/>
<sequence>MASLYPEKSDMADPVCEVGALLGISETAAVDDARLHPEQELERTKVVSLRERMEAWRQAHPLGEPTGQVADKAFYDSLNDEEDD</sequence>
<organism evidence="1 2">
    <name type="scientific">Sphingomonas taxi</name>
    <dbReference type="NCBI Taxonomy" id="1549858"/>
    <lineage>
        <taxon>Bacteria</taxon>
        <taxon>Pseudomonadati</taxon>
        <taxon>Pseudomonadota</taxon>
        <taxon>Alphaproteobacteria</taxon>
        <taxon>Sphingomonadales</taxon>
        <taxon>Sphingomonadaceae</taxon>
        <taxon>Sphingomonas</taxon>
    </lineage>
</organism>
<proteinExistence type="predicted"/>
<gene>
    <name evidence="1" type="ORF">MC45_07750</name>
</gene>
<protein>
    <submittedName>
        <fullName evidence="1">Transcription factor</fullName>
    </submittedName>
</protein>